<keyword evidence="2" id="KW-1185">Reference proteome</keyword>
<dbReference type="AlphaFoldDB" id="A0A858SPQ7"/>
<dbReference type="SUPFAM" id="SSF47413">
    <property type="entry name" value="lambda repressor-like DNA-binding domains"/>
    <property type="match status" value="1"/>
</dbReference>
<accession>A0A858SPQ7</accession>
<gene>
    <name evidence="1" type="ORF">G3256_00135</name>
</gene>
<name>A0A858SPQ7_9RHOB</name>
<dbReference type="EMBL" id="CP048788">
    <property type="protein sequence ID" value="QJF49681.1"/>
    <property type="molecule type" value="Genomic_DNA"/>
</dbReference>
<reference evidence="1 2" key="1">
    <citation type="submission" date="2020-02" db="EMBL/GenBank/DDBJ databases">
        <title>Genome sequence of Roseobacter ponti.</title>
        <authorList>
            <person name="Hollensteiner J."/>
            <person name="Schneider D."/>
            <person name="Poehlein A."/>
            <person name="Daniel R."/>
        </authorList>
    </citation>
    <scope>NUCLEOTIDE SEQUENCE [LARGE SCALE GENOMIC DNA]</scope>
    <source>
        <strain evidence="1 2">DSM 106830</strain>
    </source>
</reference>
<dbReference type="CDD" id="cd00093">
    <property type="entry name" value="HTH_XRE"/>
    <property type="match status" value="1"/>
</dbReference>
<evidence type="ECO:0000313" key="2">
    <source>
        <dbReference type="Proteomes" id="UP000503308"/>
    </source>
</evidence>
<dbReference type="InterPro" id="IPR001387">
    <property type="entry name" value="Cro/C1-type_HTH"/>
</dbReference>
<dbReference type="KEGG" id="rpon:G3256_00135"/>
<dbReference type="RefSeq" id="WP_169638905.1">
    <property type="nucleotide sequence ID" value="NZ_CP048788.1"/>
</dbReference>
<dbReference type="InterPro" id="IPR010982">
    <property type="entry name" value="Lambda_DNA-bd_dom_sf"/>
</dbReference>
<dbReference type="Proteomes" id="UP000503308">
    <property type="component" value="Chromosome"/>
</dbReference>
<proteinExistence type="predicted"/>
<protein>
    <submittedName>
        <fullName evidence="1">Transcriptional regulator</fullName>
    </submittedName>
</protein>
<organism evidence="1 2">
    <name type="scientific">Roseobacter ponti</name>
    <dbReference type="NCBI Taxonomy" id="1891787"/>
    <lineage>
        <taxon>Bacteria</taxon>
        <taxon>Pseudomonadati</taxon>
        <taxon>Pseudomonadota</taxon>
        <taxon>Alphaproteobacteria</taxon>
        <taxon>Rhodobacterales</taxon>
        <taxon>Roseobacteraceae</taxon>
        <taxon>Roseobacter</taxon>
    </lineage>
</organism>
<dbReference type="Gene3D" id="1.10.260.40">
    <property type="entry name" value="lambda repressor-like DNA-binding domains"/>
    <property type="match status" value="1"/>
</dbReference>
<dbReference type="GO" id="GO:0003677">
    <property type="term" value="F:DNA binding"/>
    <property type="evidence" value="ECO:0007669"/>
    <property type="project" value="InterPro"/>
</dbReference>
<evidence type="ECO:0000313" key="1">
    <source>
        <dbReference type="EMBL" id="QJF49681.1"/>
    </source>
</evidence>
<sequence>MDKRDLSAQFRARLGQVVRSHSGGRSDFLRQTGMDRSALSQFLSPASDRLPRAETLRRIASVSGVSVDWLLCLENAPEGRQEVAGSVKIEQETQADGSTPLDQWRSEATGFKLRYVPSTLPDMLSFDPDEAGQNGTPGPRGGGVEAVLGRISLDDIDVEIAMPVQTLRDLSAGTGLWADTPAVLRRRQLTHMARVCRDNYPALRLHLYDGTRSFSAPFTVFGKERVALYIGDAYLVVSSPDQVRDFARQFDRLVRQTIISPDAVHVTLDDLAEAARPE</sequence>